<dbReference type="InterPro" id="IPR036942">
    <property type="entry name" value="Beta-barrel_TonB_sf"/>
</dbReference>
<dbReference type="InterPro" id="IPR010104">
    <property type="entry name" value="TonB_rcpt_bac"/>
</dbReference>
<dbReference type="InterPro" id="IPR037066">
    <property type="entry name" value="Plug_dom_sf"/>
</dbReference>
<dbReference type="PANTHER" id="PTHR40980:SF3">
    <property type="entry name" value="TONB-DEPENDENT RECEPTOR-LIKE BETA-BARREL DOMAIN-CONTAINING PROTEIN"/>
    <property type="match status" value="1"/>
</dbReference>
<dbReference type="InterPro" id="IPR012910">
    <property type="entry name" value="Plug_dom"/>
</dbReference>
<evidence type="ECO:0000259" key="6">
    <source>
        <dbReference type="Pfam" id="PF00593"/>
    </source>
</evidence>
<organism evidence="8 9">
    <name type="scientific">Marilutibacter penaei</name>
    <dbReference type="NCBI Taxonomy" id="2759900"/>
    <lineage>
        <taxon>Bacteria</taxon>
        <taxon>Pseudomonadati</taxon>
        <taxon>Pseudomonadota</taxon>
        <taxon>Gammaproteobacteria</taxon>
        <taxon>Lysobacterales</taxon>
        <taxon>Lysobacteraceae</taxon>
        <taxon>Marilutibacter</taxon>
    </lineage>
</organism>
<keyword evidence="4" id="KW-0798">TonB box</keyword>
<evidence type="ECO:0000259" key="7">
    <source>
        <dbReference type="Pfam" id="PF07715"/>
    </source>
</evidence>
<dbReference type="Pfam" id="PF00593">
    <property type="entry name" value="TonB_dep_Rec_b-barrel"/>
    <property type="match status" value="1"/>
</dbReference>
<comment type="caution">
    <text evidence="8">The sequence shown here is derived from an EMBL/GenBank/DDBJ whole genome shotgun (WGS) entry which is preliminary data.</text>
</comment>
<keyword evidence="5" id="KW-0732">Signal</keyword>
<evidence type="ECO:0000256" key="2">
    <source>
        <dbReference type="ARBA" id="ARBA00023136"/>
    </source>
</evidence>
<evidence type="ECO:0000313" key="9">
    <source>
        <dbReference type="Proteomes" id="UP000552587"/>
    </source>
</evidence>
<proteinExistence type="inferred from homology"/>
<keyword evidence="8" id="KW-0675">Receptor</keyword>
<dbReference type="Pfam" id="PF07715">
    <property type="entry name" value="Plug"/>
    <property type="match status" value="1"/>
</dbReference>
<evidence type="ECO:0000256" key="5">
    <source>
        <dbReference type="SAM" id="SignalP"/>
    </source>
</evidence>
<gene>
    <name evidence="8" type="ORF">H4F99_04690</name>
</gene>
<dbReference type="EMBL" id="JACHTE010000003">
    <property type="protein sequence ID" value="MBB1087783.1"/>
    <property type="molecule type" value="Genomic_DNA"/>
</dbReference>
<keyword evidence="9" id="KW-1185">Reference proteome</keyword>
<dbReference type="GO" id="GO:0009279">
    <property type="term" value="C:cell outer membrane"/>
    <property type="evidence" value="ECO:0007669"/>
    <property type="project" value="UniProtKB-SubCell"/>
</dbReference>
<dbReference type="Proteomes" id="UP000552587">
    <property type="component" value="Unassembled WGS sequence"/>
</dbReference>
<feature type="chain" id="PRO_5031256175" evidence="5">
    <location>
        <begin position="33"/>
        <end position="923"/>
    </location>
</feature>
<reference evidence="8 9" key="1">
    <citation type="submission" date="2020-07" db="EMBL/GenBank/DDBJ databases">
        <authorList>
            <person name="Xu S."/>
            <person name="Li A."/>
        </authorList>
    </citation>
    <scope>NUCLEOTIDE SEQUENCE [LARGE SCALE GENOMIC DNA]</scope>
    <source>
        <strain evidence="8 9">SG-8</strain>
    </source>
</reference>
<protein>
    <submittedName>
        <fullName evidence="8">TonB-dependent receptor</fullName>
    </submittedName>
</protein>
<feature type="domain" description="TonB-dependent receptor plug" evidence="7">
    <location>
        <begin position="75"/>
        <end position="182"/>
    </location>
</feature>
<sequence>MHSTRSIRKTPVTTLAVAIAAALQLVPHAALAQESATGDEVVQQANDPTATDLDAVVVSGFRGSLAEALELKRAEVGSVDAIVAEDIADFPDQNIAESLQRIPGITITRDSGEGRNISVRGLSGEYTRVRINGMEAIASSGGEGGPNRGRDFDYNVFASELFNSVVVHKTAEAELDEGSLGAIVDLNTGGPFGYKQGHTFVTNAQGQFNELTDGVDPRVAALWAYKSPSDTWAVSFSAAYSDDQTLELGQNTVRWQQAQFRSVGGVDCVATPGDPGCAEVANAFHPRIPRYGEIDVQRERLGLTGSLELRPTDSTRINLDLLYSNLDASRGEKWGEVLFRGNEDDMDVVDYVIDPATNNLTSMTVNNAWVRTENFKKAWESEFKQWTVNVEQTFSDTVTGHALLGSARSTLEFPYERTFVYDDRDYNGFYYDYSDDEFPVIGFNGEDMTDPANFQMAEFRDRPTKTEHNFDTVQADIEWAFSPDYSLQAGVNYKQFDFSTWGGLRDTGVCASDVYTCAPGEYGIPATGDLSELYHFDGDTGSGSTTTWLIPDLDAWVEFIDLPNRPVRLDQGNIRTVSEKDTGVYLQLNGYTVIADRDLAFNVGVRYVETEQSSSGYNSGSYVTVDRPKYTDTLPSFNLAYNVTPDLIWRLSGSEVMTRPGLGSLSPGGSVDSFNYRVSYQNPYLDPTRATAFDTSLEWYFANESILSFAYFYKDIESSPISSERTGTYASTGLPLDLLVPTSPAQQDPEGRPWEIRTLENGPGGKVKGYEIGFQMPFAVMTESVPVIRNMGMIGNYTYVDSDRDYTFGSETITERLFGLSNHSYNFTLYYENETFSARASAAYRSDYLTGTSGTGNVFEGYDGTFNVDASATYKFNDNWEATFEALNLTDDYQDRWTDINTYRRYEYDHTGRTYKVGFRYRF</sequence>
<keyword evidence="2 4" id="KW-0472">Membrane</keyword>
<comment type="subcellular location">
    <subcellularLocation>
        <location evidence="1 4">Cell outer membrane</location>
    </subcellularLocation>
</comment>
<evidence type="ECO:0000256" key="4">
    <source>
        <dbReference type="RuleBase" id="RU003357"/>
    </source>
</evidence>
<accession>A0A7W3YDV9</accession>
<dbReference type="NCBIfam" id="TIGR01782">
    <property type="entry name" value="TonB-Xanth-Caul"/>
    <property type="match status" value="1"/>
</dbReference>
<dbReference type="Gene3D" id="2.40.170.20">
    <property type="entry name" value="TonB-dependent receptor, beta-barrel domain"/>
    <property type="match status" value="1"/>
</dbReference>
<evidence type="ECO:0000256" key="1">
    <source>
        <dbReference type="ARBA" id="ARBA00004442"/>
    </source>
</evidence>
<dbReference type="Gene3D" id="2.170.130.10">
    <property type="entry name" value="TonB-dependent receptor, plug domain"/>
    <property type="match status" value="1"/>
</dbReference>
<dbReference type="InterPro" id="IPR000531">
    <property type="entry name" value="Beta-barrel_TonB"/>
</dbReference>
<keyword evidence="3" id="KW-0998">Cell outer membrane</keyword>
<dbReference type="CDD" id="cd01347">
    <property type="entry name" value="ligand_gated_channel"/>
    <property type="match status" value="1"/>
</dbReference>
<name>A0A7W3YDV9_9GAMM</name>
<dbReference type="PANTHER" id="PTHR40980">
    <property type="entry name" value="PLUG DOMAIN-CONTAINING PROTEIN"/>
    <property type="match status" value="1"/>
</dbReference>
<evidence type="ECO:0000313" key="8">
    <source>
        <dbReference type="EMBL" id="MBB1087783.1"/>
    </source>
</evidence>
<feature type="signal peptide" evidence="5">
    <location>
        <begin position="1"/>
        <end position="32"/>
    </location>
</feature>
<feature type="domain" description="TonB-dependent receptor-like beta-barrel" evidence="6">
    <location>
        <begin position="422"/>
        <end position="889"/>
    </location>
</feature>
<dbReference type="AlphaFoldDB" id="A0A7W3YDV9"/>
<evidence type="ECO:0000256" key="3">
    <source>
        <dbReference type="ARBA" id="ARBA00023237"/>
    </source>
</evidence>
<comment type="similarity">
    <text evidence="4">Belongs to the TonB-dependent receptor family.</text>
</comment>
<dbReference type="RefSeq" id="WP_182668574.1">
    <property type="nucleotide sequence ID" value="NZ_JACHTE010000003.1"/>
</dbReference>
<dbReference type="SUPFAM" id="SSF56935">
    <property type="entry name" value="Porins"/>
    <property type="match status" value="1"/>
</dbReference>